<dbReference type="EMBL" id="CP070608">
    <property type="protein sequence ID" value="QSE99205.1"/>
    <property type="molecule type" value="Genomic_DNA"/>
</dbReference>
<dbReference type="KEGG" id="fuv:JR347_08985"/>
<evidence type="ECO:0000313" key="2">
    <source>
        <dbReference type="Proteomes" id="UP000662783"/>
    </source>
</evidence>
<dbReference type="AlphaFoldDB" id="A0A975A2E4"/>
<name>A0A975A2E4_9BACT</name>
<organism evidence="1 2">
    <name type="scientific">Fulvivirga lutea</name>
    <dbReference type="NCBI Taxonomy" id="2810512"/>
    <lineage>
        <taxon>Bacteria</taxon>
        <taxon>Pseudomonadati</taxon>
        <taxon>Bacteroidota</taxon>
        <taxon>Cytophagia</taxon>
        <taxon>Cytophagales</taxon>
        <taxon>Fulvivirgaceae</taxon>
        <taxon>Fulvivirga</taxon>
    </lineage>
</organism>
<gene>
    <name evidence="1" type="ORF">JR347_08985</name>
</gene>
<accession>A0A975A2E4</accession>
<reference evidence="1" key="1">
    <citation type="submission" date="2021-02" db="EMBL/GenBank/DDBJ databases">
        <title>Fulvivirga sp. S481 isolated from sea water.</title>
        <authorList>
            <person name="Bae S.S."/>
            <person name="Baek K."/>
        </authorList>
    </citation>
    <scope>NUCLEOTIDE SEQUENCE</scope>
    <source>
        <strain evidence="1">S481</strain>
    </source>
</reference>
<keyword evidence="2" id="KW-1185">Reference proteome</keyword>
<protein>
    <submittedName>
        <fullName evidence="1">Uncharacterized protein</fullName>
    </submittedName>
</protein>
<sequence>MKKELKSLIGLLFDISADLNARDDAPYYLRDYDQPEALEALILYASEGFKIPGDDDDDISMLKGSCGESIAFMWLRKEIFDITAYNKLSKEAQLEIIGLFKANRPDLIKF</sequence>
<dbReference type="RefSeq" id="WP_205723716.1">
    <property type="nucleotide sequence ID" value="NZ_CP070608.1"/>
</dbReference>
<proteinExistence type="predicted"/>
<dbReference type="Proteomes" id="UP000662783">
    <property type="component" value="Chromosome"/>
</dbReference>
<evidence type="ECO:0000313" key="1">
    <source>
        <dbReference type="EMBL" id="QSE99205.1"/>
    </source>
</evidence>